<dbReference type="AlphaFoldDB" id="A0A8D0AQA3"/>
<name>A0A8D0AQA3_SANLU</name>
<dbReference type="PANTHER" id="PTHR12081">
    <property type="entry name" value="TRANSCRIPTION FACTOR E2F"/>
    <property type="match status" value="1"/>
</dbReference>
<evidence type="ECO:0000256" key="1">
    <source>
        <dbReference type="ARBA" id="ARBA00010940"/>
    </source>
</evidence>
<keyword evidence="2 5" id="KW-0805">Transcription regulation</keyword>
<reference evidence="7" key="2">
    <citation type="submission" date="2025-09" db="UniProtKB">
        <authorList>
            <consortium name="Ensembl"/>
        </authorList>
    </citation>
    <scope>IDENTIFICATION</scope>
</reference>
<keyword evidence="8" id="KW-1185">Reference proteome</keyword>
<dbReference type="GO" id="GO:0090575">
    <property type="term" value="C:RNA polymerase II transcription regulator complex"/>
    <property type="evidence" value="ECO:0007669"/>
    <property type="project" value="TreeGrafter"/>
</dbReference>
<feature type="domain" description="E2F/DP family winged-helix DNA-binding" evidence="6">
    <location>
        <begin position="15"/>
        <end position="79"/>
    </location>
</feature>
<evidence type="ECO:0000256" key="4">
    <source>
        <dbReference type="ARBA" id="ARBA00023163"/>
    </source>
</evidence>
<dbReference type="SUPFAM" id="SSF46785">
    <property type="entry name" value="Winged helix' DNA-binding domain"/>
    <property type="match status" value="1"/>
</dbReference>
<keyword evidence="3 5" id="KW-0238">DNA-binding</keyword>
<organism evidence="7 8">
    <name type="scientific">Sander lucioperca</name>
    <name type="common">Pike-perch</name>
    <name type="synonym">Perca lucioperca</name>
    <dbReference type="NCBI Taxonomy" id="283035"/>
    <lineage>
        <taxon>Eukaryota</taxon>
        <taxon>Metazoa</taxon>
        <taxon>Chordata</taxon>
        <taxon>Craniata</taxon>
        <taxon>Vertebrata</taxon>
        <taxon>Euteleostomi</taxon>
        <taxon>Actinopterygii</taxon>
        <taxon>Neopterygii</taxon>
        <taxon>Teleostei</taxon>
        <taxon>Neoteleostei</taxon>
        <taxon>Acanthomorphata</taxon>
        <taxon>Eupercaria</taxon>
        <taxon>Perciformes</taxon>
        <taxon>Percoidei</taxon>
        <taxon>Percidae</taxon>
        <taxon>Luciopercinae</taxon>
        <taxon>Sander</taxon>
    </lineage>
</organism>
<dbReference type="Gene3D" id="1.10.10.10">
    <property type="entry name" value="Winged helix-like DNA-binding domain superfamily/Winged helix DNA-binding domain"/>
    <property type="match status" value="1"/>
</dbReference>
<dbReference type="GeneTree" id="ENSGT00940000155115"/>
<keyword evidence="5" id="KW-0539">Nucleus</keyword>
<dbReference type="InterPro" id="IPR036390">
    <property type="entry name" value="WH_DNA-bd_sf"/>
</dbReference>
<dbReference type="PANTHER" id="PTHR12081:SF18">
    <property type="entry name" value="TRANSCRIPTION FACTOR E2F2-RELATED"/>
    <property type="match status" value="1"/>
</dbReference>
<dbReference type="InterPro" id="IPR015633">
    <property type="entry name" value="E2F"/>
</dbReference>
<dbReference type="FunFam" id="1.10.10.10:FF:000008">
    <property type="entry name" value="E2F transcription factor 1"/>
    <property type="match status" value="1"/>
</dbReference>
<sequence>FMCTIQHHSLFEKSRCDTSLGFLTQRFAEMLRRSADGVLDLNLVAQELNAPKRRVYDVTNVLEGIQLIKKKSKNFVEWL</sequence>
<comment type="subcellular location">
    <subcellularLocation>
        <location evidence="5">Nucleus</location>
    </subcellularLocation>
</comment>
<accession>A0A8D0AQA3</accession>
<dbReference type="GO" id="GO:0000978">
    <property type="term" value="F:RNA polymerase II cis-regulatory region sequence-specific DNA binding"/>
    <property type="evidence" value="ECO:0007669"/>
    <property type="project" value="InterPro"/>
</dbReference>
<dbReference type="InterPro" id="IPR036388">
    <property type="entry name" value="WH-like_DNA-bd_sf"/>
</dbReference>
<dbReference type="GO" id="GO:0000981">
    <property type="term" value="F:DNA-binding transcription factor activity, RNA polymerase II-specific"/>
    <property type="evidence" value="ECO:0007669"/>
    <property type="project" value="TreeGrafter"/>
</dbReference>
<dbReference type="Pfam" id="PF02319">
    <property type="entry name" value="WHD_E2F_TDP"/>
    <property type="match status" value="1"/>
</dbReference>
<proteinExistence type="inferred from homology"/>
<reference evidence="7" key="1">
    <citation type="submission" date="2025-08" db="UniProtKB">
        <authorList>
            <consortium name="Ensembl"/>
        </authorList>
    </citation>
    <scope>IDENTIFICATION</scope>
</reference>
<dbReference type="SMART" id="SM01372">
    <property type="entry name" value="E2F_TDP"/>
    <property type="match status" value="1"/>
</dbReference>
<dbReference type="Proteomes" id="UP000694568">
    <property type="component" value="Unplaced"/>
</dbReference>
<dbReference type="Ensembl" id="ENSSLUT00000057275.1">
    <property type="protein sequence ID" value="ENSSLUP00000055658.1"/>
    <property type="gene ID" value="ENSSLUG00000024014.1"/>
</dbReference>
<protein>
    <recommendedName>
        <fullName evidence="6">E2F/DP family winged-helix DNA-binding domain-containing protein</fullName>
    </recommendedName>
</protein>
<evidence type="ECO:0000256" key="5">
    <source>
        <dbReference type="RuleBase" id="RU003796"/>
    </source>
</evidence>
<evidence type="ECO:0000259" key="6">
    <source>
        <dbReference type="SMART" id="SM01372"/>
    </source>
</evidence>
<evidence type="ECO:0000256" key="2">
    <source>
        <dbReference type="ARBA" id="ARBA00023015"/>
    </source>
</evidence>
<dbReference type="InterPro" id="IPR003316">
    <property type="entry name" value="E2F_WHTH_DNA-bd_dom"/>
</dbReference>
<evidence type="ECO:0000313" key="8">
    <source>
        <dbReference type="Proteomes" id="UP000694568"/>
    </source>
</evidence>
<keyword evidence="4 5" id="KW-0804">Transcription</keyword>
<comment type="similarity">
    <text evidence="1 5">Belongs to the E2F/DP family.</text>
</comment>
<evidence type="ECO:0000256" key="3">
    <source>
        <dbReference type="ARBA" id="ARBA00023125"/>
    </source>
</evidence>
<evidence type="ECO:0000313" key="7">
    <source>
        <dbReference type="Ensembl" id="ENSSLUP00000055658.1"/>
    </source>
</evidence>